<dbReference type="EMBL" id="JAQQWE010000010">
    <property type="protein sequence ID" value="KAK7937827.1"/>
    <property type="molecule type" value="Genomic_DNA"/>
</dbReference>
<gene>
    <name evidence="2" type="ORF">PG986_014695</name>
</gene>
<accession>A0ABR1PU07</accession>
<reference evidence="2 3" key="1">
    <citation type="submission" date="2023-01" db="EMBL/GenBank/DDBJ databases">
        <title>Analysis of 21 Apiospora genomes using comparative genomics revels a genus with tremendous synthesis potential of carbohydrate active enzymes and secondary metabolites.</title>
        <authorList>
            <person name="Sorensen T."/>
        </authorList>
    </citation>
    <scope>NUCLEOTIDE SEQUENCE [LARGE SCALE GENOMIC DNA]</scope>
    <source>
        <strain evidence="2 3">CBS 24483</strain>
    </source>
</reference>
<sequence length="127" mass="13722">MEPATKVIAPLTSDAGGDLYALAQNAYKLAVEHGWETRQPDGHWNGELLSNATIIAEQLNGSWSIAPDYPGDVFISAEAYLAFKILGVPPYYEAIRRGCAFIYYCGGVAAKIYHLSDLDGANGELDP</sequence>
<dbReference type="InterPro" id="IPR032697">
    <property type="entry name" value="SQ_cyclase_N"/>
</dbReference>
<evidence type="ECO:0000259" key="1">
    <source>
        <dbReference type="Pfam" id="PF13249"/>
    </source>
</evidence>
<comment type="caution">
    <text evidence="2">The sequence shown here is derived from an EMBL/GenBank/DDBJ whole genome shotgun (WGS) entry which is preliminary data.</text>
</comment>
<dbReference type="Proteomes" id="UP001391051">
    <property type="component" value="Unassembled WGS sequence"/>
</dbReference>
<proteinExistence type="predicted"/>
<dbReference type="Pfam" id="PF13249">
    <property type="entry name" value="SQHop_cyclase_N"/>
    <property type="match status" value="1"/>
</dbReference>
<dbReference type="GeneID" id="92083979"/>
<name>A0ABR1PU07_9PEZI</name>
<dbReference type="InterPro" id="IPR008930">
    <property type="entry name" value="Terpenoid_cyclase/PrenylTrfase"/>
</dbReference>
<dbReference type="Gene3D" id="1.50.10.20">
    <property type="match status" value="1"/>
</dbReference>
<protein>
    <submittedName>
        <fullName evidence="2">Squalene cyclase</fullName>
    </submittedName>
</protein>
<evidence type="ECO:0000313" key="3">
    <source>
        <dbReference type="Proteomes" id="UP001391051"/>
    </source>
</evidence>
<dbReference type="RefSeq" id="XP_066693155.1">
    <property type="nucleotide sequence ID" value="XM_066850917.1"/>
</dbReference>
<evidence type="ECO:0000313" key="2">
    <source>
        <dbReference type="EMBL" id="KAK7937827.1"/>
    </source>
</evidence>
<feature type="domain" description="Squalene cyclase N-terminal" evidence="1">
    <location>
        <begin position="60"/>
        <end position="110"/>
    </location>
</feature>
<dbReference type="SUPFAM" id="SSF48239">
    <property type="entry name" value="Terpenoid cyclases/Protein prenyltransferases"/>
    <property type="match status" value="1"/>
</dbReference>
<organism evidence="2 3">
    <name type="scientific">Apiospora aurea</name>
    <dbReference type="NCBI Taxonomy" id="335848"/>
    <lineage>
        <taxon>Eukaryota</taxon>
        <taxon>Fungi</taxon>
        <taxon>Dikarya</taxon>
        <taxon>Ascomycota</taxon>
        <taxon>Pezizomycotina</taxon>
        <taxon>Sordariomycetes</taxon>
        <taxon>Xylariomycetidae</taxon>
        <taxon>Amphisphaeriales</taxon>
        <taxon>Apiosporaceae</taxon>
        <taxon>Apiospora</taxon>
    </lineage>
</organism>
<keyword evidence="3" id="KW-1185">Reference proteome</keyword>